<feature type="region of interest" description="Disordered" evidence="2">
    <location>
        <begin position="189"/>
        <end position="259"/>
    </location>
</feature>
<dbReference type="PANTHER" id="PTHR33701">
    <property type="entry name" value="TRANSMEMBRANE PROTEIN"/>
    <property type="match status" value="1"/>
</dbReference>
<gene>
    <name evidence="3" type="ORF">U9M48_007038</name>
</gene>
<dbReference type="AlphaFoldDB" id="A0AAQ3SJZ7"/>
<feature type="region of interest" description="Disordered" evidence="2">
    <location>
        <begin position="280"/>
        <end position="304"/>
    </location>
</feature>
<feature type="region of interest" description="Disordered" evidence="2">
    <location>
        <begin position="329"/>
        <end position="361"/>
    </location>
</feature>
<feature type="coiled-coil region" evidence="1">
    <location>
        <begin position="133"/>
        <end position="181"/>
    </location>
</feature>
<organism evidence="3 4">
    <name type="scientific">Paspalum notatum var. saurae</name>
    <dbReference type="NCBI Taxonomy" id="547442"/>
    <lineage>
        <taxon>Eukaryota</taxon>
        <taxon>Viridiplantae</taxon>
        <taxon>Streptophyta</taxon>
        <taxon>Embryophyta</taxon>
        <taxon>Tracheophyta</taxon>
        <taxon>Spermatophyta</taxon>
        <taxon>Magnoliopsida</taxon>
        <taxon>Liliopsida</taxon>
        <taxon>Poales</taxon>
        <taxon>Poaceae</taxon>
        <taxon>PACMAD clade</taxon>
        <taxon>Panicoideae</taxon>
        <taxon>Andropogonodae</taxon>
        <taxon>Paspaleae</taxon>
        <taxon>Paspalinae</taxon>
        <taxon>Paspalum</taxon>
    </lineage>
</organism>
<sequence>MWRGASHTPHALRHLPLQASSNSAAAAPSPAVRAQKQSRNARNAQSRRHRLPADYYQAPQLATAQAPPGTTRPSAANLALVVWYDKYRRMAAQTVQCRVSGGDGDGGGGGGGGGGMRTVECLRGRLLAERVASKAAKEEADQLAKRLDELEKTLADEVKVRNKAERRLRRAIKRLESLKILDVELSDGSIGSLSSNGRSGHQVPEVEEGNSPSSLTIDDSVSSCPAGDGNADRDNARDSSAGSCTQLNSPSQDGSWCSVVSEQSRPGSCMDLAGNTTNCCSEESGGDHDSERQHLDASSGCGSAKSKEAFYDSDDRLALVLVDPALVAASDGPRTQDNDTQAAELHAKTHEEDERPEEEESNKLALVLVDPQPQPAAVETGAPRHHDHGDVESVLLALRRVKEQLRYTIEQRSQLVAHRELYGH</sequence>
<name>A0AAQ3SJZ7_PASNO</name>
<keyword evidence="1" id="KW-0175">Coiled coil</keyword>
<feature type="compositionally biased region" description="Basic and acidic residues" evidence="2">
    <location>
        <begin position="285"/>
        <end position="295"/>
    </location>
</feature>
<proteinExistence type="predicted"/>
<evidence type="ECO:0000313" key="4">
    <source>
        <dbReference type="Proteomes" id="UP001341281"/>
    </source>
</evidence>
<evidence type="ECO:0000256" key="1">
    <source>
        <dbReference type="SAM" id="Coils"/>
    </source>
</evidence>
<reference evidence="3 4" key="1">
    <citation type="submission" date="2024-02" db="EMBL/GenBank/DDBJ databases">
        <title>High-quality chromosome-scale genome assembly of Pensacola bahiagrass (Paspalum notatum Flugge var. saurae).</title>
        <authorList>
            <person name="Vega J.M."/>
            <person name="Podio M."/>
            <person name="Orjuela J."/>
            <person name="Siena L.A."/>
            <person name="Pessino S.C."/>
            <person name="Combes M.C."/>
            <person name="Mariac C."/>
            <person name="Albertini E."/>
            <person name="Pupilli F."/>
            <person name="Ortiz J.P.A."/>
            <person name="Leblanc O."/>
        </authorList>
    </citation>
    <scope>NUCLEOTIDE SEQUENCE [LARGE SCALE GENOMIC DNA]</scope>
    <source>
        <strain evidence="3">R1</strain>
        <tissue evidence="3">Leaf</tissue>
    </source>
</reference>
<feature type="compositionally biased region" description="Polar residues" evidence="2">
    <location>
        <begin position="35"/>
        <end position="44"/>
    </location>
</feature>
<dbReference type="EMBL" id="CP144746">
    <property type="protein sequence ID" value="WVZ56521.1"/>
    <property type="molecule type" value="Genomic_DNA"/>
</dbReference>
<evidence type="ECO:0000256" key="2">
    <source>
        <dbReference type="SAM" id="MobiDB-lite"/>
    </source>
</evidence>
<feature type="compositionally biased region" description="Polar residues" evidence="2">
    <location>
        <begin position="189"/>
        <end position="199"/>
    </location>
</feature>
<dbReference type="Proteomes" id="UP001341281">
    <property type="component" value="Chromosome 02"/>
</dbReference>
<feature type="compositionally biased region" description="Polar residues" evidence="2">
    <location>
        <begin position="238"/>
        <end position="259"/>
    </location>
</feature>
<feature type="region of interest" description="Disordered" evidence="2">
    <location>
        <begin position="1"/>
        <end position="49"/>
    </location>
</feature>
<feature type="compositionally biased region" description="Low complexity" evidence="2">
    <location>
        <begin position="19"/>
        <end position="31"/>
    </location>
</feature>
<keyword evidence="4" id="KW-1185">Reference proteome</keyword>
<dbReference type="PANTHER" id="PTHR33701:SF2">
    <property type="entry name" value="TRANSMEMBRANE PROTEIN"/>
    <property type="match status" value="1"/>
</dbReference>
<accession>A0AAQ3SJZ7</accession>
<feature type="compositionally biased region" description="Polar residues" evidence="2">
    <location>
        <begin position="210"/>
        <end position="223"/>
    </location>
</feature>
<protein>
    <submittedName>
        <fullName evidence="3">Uncharacterized protein</fullName>
    </submittedName>
</protein>
<evidence type="ECO:0000313" key="3">
    <source>
        <dbReference type="EMBL" id="WVZ56521.1"/>
    </source>
</evidence>